<name>A0A816IVV3_BRANA</name>
<dbReference type="AlphaFoldDB" id="A0A816IVV3"/>
<dbReference type="OMA" id="KGRDIHN"/>
<organism evidence="2">
    <name type="scientific">Brassica napus</name>
    <name type="common">Rape</name>
    <dbReference type="NCBI Taxonomy" id="3708"/>
    <lineage>
        <taxon>Eukaryota</taxon>
        <taxon>Viridiplantae</taxon>
        <taxon>Streptophyta</taxon>
        <taxon>Embryophyta</taxon>
        <taxon>Tracheophyta</taxon>
        <taxon>Spermatophyta</taxon>
        <taxon>Magnoliopsida</taxon>
        <taxon>eudicotyledons</taxon>
        <taxon>Gunneridae</taxon>
        <taxon>Pentapetalae</taxon>
        <taxon>rosids</taxon>
        <taxon>malvids</taxon>
        <taxon>Brassicales</taxon>
        <taxon>Brassicaceae</taxon>
        <taxon>Brassiceae</taxon>
        <taxon>Brassica</taxon>
    </lineage>
</organism>
<evidence type="ECO:0000313" key="2">
    <source>
        <dbReference type="EMBL" id="CAF1718859.1"/>
    </source>
</evidence>
<feature type="compositionally biased region" description="Basic and acidic residues" evidence="1">
    <location>
        <begin position="53"/>
        <end position="63"/>
    </location>
</feature>
<reference evidence="2" key="1">
    <citation type="submission" date="2021-01" db="EMBL/GenBank/DDBJ databases">
        <authorList>
            <consortium name="Genoscope - CEA"/>
            <person name="William W."/>
        </authorList>
    </citation>
    <scope>NUCLEOTIDE SEQUENCE</scope>
</reference>
<gene>
    <name evidence="2" type="ORF">DARMORV10_C09P14660.1</name>
</gene>
<dbReference type="Proteomes" id="UP001295469">
    <property type="component" value="Chromosome C09"/>
</dbReference>
<dbReference type="Gramene" id="CDY03360">
    <property type="protein sequence ID" value="CDY03360"/>
    <property type="gene ID" value="GSBRNA2T00115985001"/>
</dbReference>
<proteinExistence type="predicted"/>
<protein>
    <submittedName>
        <fullName evidence="2">(rape) hypothetical protein</fullName>
    </submittedName>
</protein>
<evidence type="ECO:0000256" key="1">
    <source>
        <dbReference type="SAM" id="MobiDB-lite"/>
    </source>
</evidence>
<feature type="region of interest" description="Disordered" evidence="1">
    <location>
        <begin position="53"/>
        <end position="72"/>
    </location>
</feature>
<dbReference type="EMBL" id="HG994373">
    <property type="protein sequence ID" value="CAF1718859.1"/>
    <property type="molecule type" value="Genomic_DNA"/>
</dbReference>
<sequence length="150" mass="16709">MTGLEYVISDATEPNLFVFPKQKKDCPEKGRDIHNILMAFSADASKLETIRQVDAKNENEPSKTKAPNANTTSPSFLDSFKEDIVVKNRKQHLVGTLIGIKTHVSGSTFSDPVTGTYQVASALLPVTRLFLPLFLHLMVAKCRGWQSRYI</sequence>
<accession>A0A816IVV3</accession>